<dbReference type="CDD" id="cd00397">
    <property type="entry name" value="DNA_BRE_C"/>
    <property type="match status" value="1"/>
</dbReference>
<dbReference type="GO" id="GO:0006310">
    <property type="term" value="P:DNA recombination"/>
    <property type="evidence" value="ECO:0007669"/>
    <property type="project" value="UniProtKB-KW"/>
</dbReference>
<evidence type="ECO:0000313" key="9">
    <source>
        <dbReference type="Proteomes" id="UP000539642"/>
    </source>
</evidence>
<evidence type="ECO:0000259" key="7">
    <source>
        <dbReference type="PROSITE" id="PS51900"/>
    </source>
</evidence>
<evidence type="ECO:0000256" key="2">
    <source>
        <dbReference type="ARBA" id="ARBA00022908"/>
    </source>
</evidence>
<dbReference type="InterPro" id="IPR002104">
    <property type="entry name" value="Integrase_catalytic"/>
</dbReference>
<protein>
    <submittedName>
        <fullName evidence="8">Site-specific recombinase XerD</fullName>
    </submittedName>
</protein>
<evidence type="ECO:0000256" key="5">
    <source>
        <dbReference type="PROSITE-ProRule" id="PRU01248"/>
    </source>
</evidence>
<dbReference type="Gene3D" id="1.10.443.10">
    <property type="entry name" value="Intergrase catalytic core"/>
    <property type="match status" value="1"/>
</dbReference>
<feature type="domain" description="Tyr recombinase" evidence="6">
    <location>
        <begin position="183"/>
        <end position="358"/>
    </location>
</feature>
<dbReference type="GO" id="GO:0015074">
    <property type="term" value="P:DNA integration"/>
    <property type="evidence" value="ECO:0007669"/>
    <property type="project" value="UniProtKB-KW"/>
</dbReference>
<evidence type="ECO:0000256" key="1">
    <source>
        <dbReference type="ARBA" id="ARBA00008857"/>
    </source>
</evidence>
<name>A0A840UWK5_9BACT</name>
<dbReference type="PANTHER" id="PTHR30349:SF41">
    <property type="entry name" value="INTEGRASE_RECOMBINASE PROTEIN MJ0367-RELATED"/>
    <property type="match status" value="1"/>
</dbReference>
<dbReference type="InterPro" id="IPR013762">
    <property type="entry name" value="Integrase-like_cat_sf"/>
</dbReference>
<dbReference type="PROSITE" id="PS51900">
    <property type="entry name" value="CB"/>
    <property type="match status" value="1"/>
</dbReference>
<accession>A0A840UWK5</accession>
<dbReference type="RefSeq" id="WP_183352099.1">
    <property type="nucleotide sequence ID" value="NZ_JACHEO010000023.1"/>
</dbReference>
<dbReference type="Proteomes" id="UP000539642">
    <property type="component" value="Unassembled WGS sequence"/>
</dbReference>
<keyword evidence="2" id="KW-0229">DNA integration</keyword>
<dbReference type="InterPro" id="IPR050090">
    <property type="entry name" value="Tyrosine_recombinase_XerCD"/>
</dbReference>
<dbReference type="Gene3D" id="1.10.150.130">
    <property type="match status" value="1"/>
</dbReference>
<proteinExistence type="inferred from homology"/>
<comment type="caution">
    <text evidence="8">The sequence shown here is derived from an EMBL/GenBank/DDBJ whole genome shotgun (WGS) entry which is preliminary data.</text>
</comment>
<organism evidence="8 9">
    <name type="scientific">Desulfoprunum benzoelyticum</name>
    <dbReference type="NCBI Taxonomy" id="1506996"/>
    <lineage>
        <taxon>Bacteria</taxon>
        <taxon>Pseudomonadati</taxon>
        <taxon>Thermodesulfobacteriota</taxon>
        <taxon>Desulfobulbia</taxon>
        <taxon>Desulfobulbales</taxon>
        <taxon>Desulfobulbaceae</taxon>
        <taxon>Desulfoprunum</taxon>
    </lineage>
</organism>
<dbReference type="InterPro" id="IPR044068">
    <property type="entry name" value="CB"/>
</dbReference>
<dbReference type="InterPro" id="IPR011010">
    <property type="entry name" value="DNA_brk_join_enz"/>
</dbReference>
<dbReference type="EMBL" id="JACHEO010000023">
    <property type="protein sequence ID" value="MBB5349293.1"/>
    <property type="molecule type" value="Genomic_DNA"/>
</dbReference>
<keyword evidence="9" id="KW-1185">Reference proteome</keyword>
<dbReference type="Pfam" id="PF00589">
    <property type="entry name" value="Phage_integrase"/>
    <property type="match status" value="1"/>
</dbReference>
<keyword evidence="3 5" id="KW-0238">DNA-binding</keyword>
<dbReference type="GO" id="GO:0003677">
    <property type="term" value="F:DNA binding"/>
    <property type="evidence" value="ECO:0007669"/>
    <property type="project" value="UniProtKB-UniRule"/>
</dbReference>
<sequence length="389" mass="44279">MAISQSIYPSYYPTDWGQSVYFSNLSFLFPLDDHANPDAESIRTLFAPAAGAFYVYQPSKRRRALNKAIDRLEASSLPGFEYVISYIHDKYRRNHSVTSISQTGRTLHAFLSIFKDLGRSDIKGIQRQDIAGYVEHEQEKGLKVNSVRNHLHTVYAYLRYLVENDVLPADILQKKIRIKLPEVLPKAIPAEDLKQILKVITGVRDRALILLLLHTGMRIGELLKVKIADIVLSERKILLYLGEKNLHGRTVFYSTTADLALNKWLATRDTTSEYLFYGYGGKQLCYVTAWMIMKDALQKAGLEGKGYSLHSLRHTFATNMLNAGLRLEVLQQLLGHLTIDITLRYARIADVTREDAYFRAMAIIEKGVSDAPNRVNPELQAVFEEKKLL</sequence>
<evidence type="ECO:0000259" key="6">
    <source>
        <dbReference type="PROSITE" id="PS51898"/>
    </source>
</evidence>
<evidence type="ECO:0000313" key="8">
    <source>
        <dbReference type="EMBL" id="MBB5349293.1"/>
    </source>
</evidence>
<feature type="domain" description="Core-binding (CB)" evidence="7">
    <location>
        <begin position="78"/>
        <end position="162"/>
    </location>
</feature>
<evidence type="ECO:0000256" key="4">
    <source>
        <dbReference type="ARBA" id="ARBA00023172"/>
    </source>
</evidence>
<dbReference type="Pfam" id="PF02899">
    <property type="entry name" value="Phage_int_SAM_1"/>
    <property type="match status" value="1"/>
</dbReference>
<keyword evidence="4" id="KW-0233">DNA recombination</keyword>
<evidence type="ECO:0000256" key="3">
    <source>
        <dbReference type="ARBA" id="ARBA00023125"/>
    </source>
</evidence>
<dbReference type="InterPro" id="IPR004107">
    <property type="entry name" value="Integrase_SAM-like_N"/>
</dbReference>
<dbReference type="PANTHER" id="PTHR30349">
    <property type="entry name" value="PHAGE INTEGRASE-RELATED"/>
    <property type="match status" value="1"/>
</dbReference>
<reference evidence="8 9" key="1">
    <citation type="submission" date="2020-08" db="EMBL/GenBank/DDBJ databases">
        <title>Genomic Encyclopedia of Type Strains, Phase IV (KMG-IV): sequencing the most valuable type-strain genomes for metagenomic binning, comparative biology and taxonomic classification.</title>
        <authorList>
            <person name="Goeker M."/>
        </authorList>
    </citation>
    <scope>NUCLEOTIDE SEQUENCE [LARGE SCALE GENOMIC DNA]</scope>
    <source>
        <strain evidence="8 9">DSM 28570</strain>
    </source>
</reference>
<dbReference type="InterPro" id="IPR010998">
    <property type="entry name" value="Integrase_recombinase_N"/>
</dbReference>
<dbReference type="AlphaFoldDB" id="A0A840UWK5"/>
<comment type="similarity">
    <text evidence="1">Belongs to the 'phage' integrase family.</text>
</comment>
<gene>
    <name evidence="8" type="ORF">HNQ81_003045</name>
</gene>
<dbReference type="PROSITE" id="PS51898">
    <property type="entry name" value="TYR_RECOMBINASE"/>
    <property type="match status" value="1"/>
</dbReference>
<dbReference type="SUPFAM" id="SSF56349">
    <property type="entry name" value="DNA breaking-rejoining enzymes"/>
    <property type="match status" value="1"/>
</dbReference>